<evidence type="ECO:0000313" key="2">
    <source>
        <dbReference type="EMBL" id="TKW68766.1"/>
    </source>
</evidence>
<feature type="region of interest" description="Disordered" evidence="1">
    <location>
        <begin position="80"/>
        <end position="141"/>
    </location>
</feature>
<reference evidence="2 3" key="1">
    <citation type="journal article" date="2017" name="Nat. Commun.">
        <title>In situ click chemistry generation of cyclooxygenase-2 inhibitors.</title>
        <authorList>
            <person name="Bhardwaj A."/>
            <person name="Kaur J."/>
            <person name="Wuest M."/>
            <person name="Wuest F."/>
        </authorList>
    </citation>
    <scope>NUCLEOTIDE SEQUENCE [LARGE SCALE GENOMIC DNA]</scope>
    <source>
        <strain evidence="2">S2_012_000_R3_94</strain>
    </source>
</reference>
<evidence type="ECO:0000256" key="1">
    <source>
        <dbReference type="SAM" id="MobiDB-lite"/>
    </source>
</evidence>
<accession>A0A533IBE4</accession>
<evidence type="ECO:0000313" key="3">
    <source>
        <dbReference type="Proteomes" id="UP000315344"/>
    </source>
</evidence>
<sequence length="344" mass="37575">MIGERPDGWKWAQSAGLSVAIHAAVLGYLIWQPSFDFLSMEQVEPLAAIEITAIMPEVAPELAATPAETITAPETGEEILQSDGGSETITSSSLPELTPSNPDPARLGTEEVLNSTIETGDPAPDKDPLPVESRPDAVPPDPRMLQLIERIRARLTEPCMLALPMMRGDGEMQLNVVSDSDRNITALMDDLTAGIDGEITRQAVLLDHSQCPAVTFVRRDQRYPVYALGIQLESQQIARGTALRGQINNAAGYYQSLLMIDENGIVHDLRRFLLNSTRVTRFDFSVARYMPSRDTHQMLVALATPNRPETLSSHAGATADEFFEALFAEVGQDALIGVSSFYVQ</sequence>
<organism evidence="2 3">
    <name type="scientific">Paracoccus denitrificans</name>
    <dbReference type="NCBI Taxonomy" id="266"/>
    <lineage>
        <taxon>Bacteria</taxon>
        <taxon>Pseudomonadati</taxon>
        <taxon>Pseudomonadota</taxon>
        <taxon>Alphaproteobacteria</taxon>
        <taxon>Rhodobacterales</taxon>
        <taxon>Paracoccaceae</taxon>
        <taxon>Paracoccus</taxon>
    </lineage>
</organism>
<comment type="caution">
    <text evidence="2">The sequence shown here is derived from an EMBL/GenBank/DDBJ whole genome shotgun (WGS) entry which is preliminary data.</text>
</comment>
<feature type="compositionally biased region" description="Polar residues" evidence="1">
    <location>
        <begin position="83"/>
        <end position="100"/>
    </location>
</feature>
<dbReference type="Proteomes" id="UP000315344">
    <property type="component" value="Unassembled WGS sequence"/>
</dbReference>
<dbReference type="EMBL" id="VAFL01000001">
    <property type="protein sequence ID" value="TKW68766.1"/>
    <property type="molecule type" value="Genomic_DNA"/>
</dbReference>
<protein>
    <submittedName>
        <fullName evidence="2">Uncharacterized protein</fullName>
    </submittedName>
</protein>
<dbReference type="AlphaFoldDB" id="A0A533IBE4"/>
<proteinExistence type="predicted"/>
<gene>
    <name evidence="2" type="ORF">DI616_01885</name>
</gene>
<name>A0A533IBE4_PARDE</name>
<feature type="compositionally biased region" description="Basic and acidic residues" evidence="1">
    <location>
        <begin position="123"/>
        <end position="135"/>
    </location>
</feature>